<dbReference type="Proteomes" id="UP001189624">
    <property type="component" value="Chromosome 2"/>
</dbReference>
<dbReference type="InterPro" id="IPR050295">
    <property type="entry name" value="Plant_2OG-oxidoreductases"/>
</dbReference>
<feature type="domain" description="Fe2OG dioxygenase" evidence="7">
    <location>
        <begin position="220"/>
        <end position="320"/>
    </location>
</feature>
<comment type="similarity">
    <text evidence="1 6">Belongs to the iron/ascorbate-dependent oxidoreductase family.</text>
</comment>
<dbReference type="AlphaFoldDB" id="A0AA86V4P9"/>
<gene>
    <name evidence="8" type="ORF">AYBTSS11_LOCUS5444</name>
</gene>
<evidence type="ECO:0000256" key="4">
    <source>
        <dbReference type="ARBA" id="ARBA00023002"/>
    </source>
</evidence>
<protein>
    <recommendedName>
        <fullName evidence="7">Fe2OG dioxygenase domain-containing protein</fullName>
    </recommendedName>
</protein>
<evidence type="ECO:0000256" key="2">
    <source>
        <dbReference type="ARBA" id="ARBA00022723"/>
    </source>
</evidence>
<dbReference type="Pfam" id="PF14226">
    <property type="entry name" value="DIOX_N"/>
    <property type="match status" value="1"/>
</dbReference>
<dbReference type="Pfam" id="PF03171">
    <property type="entry name" value="2OG-FeII_Oxy"/>
    <property type="match status" value="1"/>
</dbReference>
<dbReference type="EMBL" id="OY731399">
    <property type="protein sequence ID" value="CAJ1931771.1"/>
    <property type="molecule type" value="Genomic_DNA"/>
</dbReference>
<evidence type="ECO:0000256" key="6">
    <source>
        <dbReference type="RuleBase" id="RU003682"/>
    </source>
</evidence>
<keyword evidence="5 6" id="KW-0408">Iron</keyword>
<keyword evidence="9" id="KW-1185">Reference proteome</keyword>
<dbReference type="FunFam" id="2.60.120.330:FF:000001">
    <property type="entry name" value="Protein SRG1"/>
    <property type="match status" value="1"/>
</dbReference>
<keyword evidence="4 6" id="KW-0560">Oxidoreductase</keyword>
<dbReference type="InterPro" id="IPR044861">
    <property type="entry name" value="IPNS-like_FE2OG_OXY"/>
</dbReference>
<dbReference type="GO" id="GO:0016491">
    <property type="term" value="F:oxidoreductase activity"/>
    <property type="evidence" value="ECO:0007669"/>
    <property type="project" value="UniProtKB-KW"/>
</dbReference>
<evidence type="ECO:0000256" key="5">
    <source>
        <dbReference type="ARBA" id="ARBA00023004"/>
    </source>
</evidence>
<evidence type="ECO:0000256" key="3">
    <source>
        <dbReference type="ARBA" id="ARBA00022896"/>
    </source>
</evidence>
<dbReference type="Gene3D" id="2.60.120.330">
    <property type="entry name" value="B-lactam Antibiotic, Isopenicillin N Synthase, Chain"/>
    <property type="match status" value="1"/>
</dbReference>
<organism evidence="8 9">
    <name type="scientific">Sphenostylis stenocarpa</name>
    <dbReference type="NCBI Taxonomy" id="92480"/>
    <lineage>
        <taxon>Eukaryota</taxon>
        <taxon>Viridiplantae</taxon>
        <taxon>Streptophyta</taxon>
        <taxon>Embryophyta</taxon>
        <taxon>Tracheophyta</taxon>
        <taxon>Spermatophyta</taxon>
        <taxon>Magnoliopsida</taxon>
        <taxon>eudicotyledons</taxon>
        <taxon>Gunneridae</taxon>
        <taxon>Pentapetalae</taxon>
        <taxon>rosids</taxon>
        <taxon>fabids</taxon>
        <taxon>Fabales</taxon>
        <taxon>Fabaceae</taxon>
        <taxon>Papilionoideae</taxon>
        <taxon>50 kb inversion clade</taxon>
        <taxon>NPAAA clade</taxon>
        <taxon>indigoferoid/millettioid clade</taxon>
        <taxon>Phaseoleae</taxon>
        <taxon>Sphenostylis</taxon>
    </lineage>
</organism>
<dbReference type="InterPro" id="IPR026992">
    <property type="entry name" value="DIOX_N"/>
</dbReference>
<proteinExistence type="inferred from homology"/>
<dbReference type="GO" id="GO:0031418">
    <property type="term" value="F:L-ascorbic acid binding"/>
    <property type="evidence" value="ECO:0007669"/>
    <property type="project" value="UniProtKB-KW"/>
</dbReference>
<dbReference type="Gramene" id="rna-AYBTSS11_LOCUS5444">
    <property type="protein sequence ID" value="CAJ1931771.1"/>
    <property type="gene ID" value="gene-AYBTSS11_LOCUS5444"/>
</dbReference>
<name>A0AA86V4P9_9FABA</name>
<evidence type="ECO:0000256" key="1">
    <source>
        <dbReference type="ARBA" id="ARBA00008056"/>
    </source>
</evidence>
<accession>A0AA86V4P9</accession>
<evidence type="ECO:0000259" key="7">
    <source>
        <dbReference type="PROSITE" id="PS51471"/>
    </source>
</evidence>
<sequence length="372" mass="42774">MKRIHHRKKHQPYIITLMDSQIVKLETSLSVPSVHELAKQLITKVPERYLHPNQDPIISDTISLPQVPVIDLNQLLSQDESPELEKLNQACKEWGFFQLINHGINPSVVENVKIGVEKLFSLPEKEKEKLRQKEGELEGYGQHFVCSEEQKLEWADLFFINMLPSSTRSSHIFPSVPQPFRNDLERYSLELEKLGMTIIKLMTKALKIKGEELVELFEDLRQTMRMNYYPPCPQPEQVIGINPHSDVAALTILLQVNEMEGLQIRKDGMWIPIKPLSNAFVINVGDILEILTNGIYRSIEHRATINSEKERISIATFHKPLMNRVVGPTPSLVTPERPAMFKKISVADYYRGFFSRKLQGKSYVDAVRINNT</sequence>
<keyword evidence="2 6" id="KW-0479">Metal-binding</keyword>
<keyword evidence="3" id="KW-0847">Vitamin C</keyword>
<dbReference type="GO" id="GO:0046872">
    <property type="term" value="F:metal ion binding"/>
    <property type="evidence" value="ECO:0007669"/>
    <property type="project" value="UniProtKB-KW"/>
</dbReference>
<dbReference type="InterPro" id="IPR027443">
    <property type="entry name" value="IPNS-like_sf"/>
</dbReference>
<reference evidence="8" key="1">
    <citation type="submission" date="2023-10" db="EMBL/GenBank/DDBJ databases">
        <authorList>
            <person name="Domelevo Entfellner J.-B."/>
        </authorList>
    </citation>
    <scope>NUCLEOTIDE SEQUENCE</scope>
</reference>
<dbReference type="PANTHER" id="PTHR47991">
    <property type="entry name" value="OXOGLUTARATE/IRON-DEPENDENT DIOXYGENASE"/>
    <property type="match status" value="1"/>
</dbReference>
<dbReference type="PROSITE" id="PS51471">
    <property type="entry name" value="FE2OG_OXY"/>
    <property type="match status" value="1"/>
</dbReference>
<evidence type="ECO:0000313" key="9">
    <source>
        <dbReference type="Proteomes" id="UP001189624"/>
    </source>
</evidence>
<dbReference type="SUPFAM" id="SSF51197">
    <property type="entry name" value="Clavaminate synthase-like"/>
    <property type="match status" value="1"/>
</dbReference>
<dbReference type="InterPro" id="IPR005123">
    <property type="entry name" value="Oxoglu/Fe-dep_dioxygenase_dom"/>
</dbReference>
<evidence type="ECO:0000313" key="8">
    <source>
        <dbReference type="EMBL" id="CAJ1931771.1"/>
    </source>
</evidence>